<dbReference type="InterPro" id="IPR013324">
    <property type="entry name" value="RNA_pol_sigma_r3/r4-like"/>
</dbReference>
<dbReference type="NCBIfam" id="TIGR02937">
    <property type="entry name" value="sigma70-ECF"/>
    <property type="match status" value="1"/>
</dbReference>
<proteinExistence type="inferred from homology"/>
<dbReference type="AlphaFoldDB" id="A0A6J4VF49"/>
<feature type="domain" description="RNA polymerase sigma factor 70 region 4 type 2" evidence="6">
    <location>
        <begin position="125"/>
        <end position="177"/>
    </location>
</feature>
<dbReference type="Gene3D" id="1.10.1740.10">
    <property type="match status" value="1"/>
</dbReference>
<organism evidence="7">
    <name type="scientific">uncultured Thermomicrobiales bacterium</name>
    <dbReference type="NCBI Taxonomy" id="1645740"/>
    <lineage>
        <taxon>Bacteria</taxon>
        <taxon>Pseudomonadati</taxon>
        <taxon>Thermomicrobiota</taxon>
        <taxon>Thermomicrobia</taxon>
        <taxon>Thermomicrobiales</taxon>
        <taxon>environmental samples</taxon>
    </lineage>
</organism>
<dbReference type="SUPFAM" id="SSF88946">
    <property type="entry name" value="Sigma2 domain of RNA polymerase sigma factors"/>
    <property type="match status" value="1"/>
</dbReference>
<gene>
    <name evidence="7" type="ORF">AVDCRST_MAG88-2894</name>
</gene>
<dbReference type="PANTHER" id="PTHR43133">
    <property type="entry name" value="RNA POLYMERASE ECF-TYPE SIGMA FACTO"/>
    <property type="match status" value="1"/>
</dbReference>
<dbReference type="InterPro" id="IPR014284">
    <property type="entry name" value="RNA_pol_sigma-70_dom"/>
</dbReference>
<dbReference type="GO" id="GO:0016987">
    <property type="term" value="F:sigma factor activity"/>
    <property type="evidence" value="ECO:0007669"/>
    <property type="project" value="UniProtKB-KW"/>
</dbReference>
<evidence type="ECO:0000259" key="6">
    <source>
        <dbReference type="Pfam" id="PF08281"/>
    </source>
</evidence>
<evidence type="ECO:0000256" key="3">
    <source>
        <dbReference type="ARBA" id="ARBA00023082"/>
    </source>
</evidence>
<name>A0A6J4VF49_9BACT</name>
<protein>
    <recommendedName>
        <fullName evidence="8">RNA polymerase ECF-type sigma factor</fullName>
    </recommendedName>
</protein>
<dbReference type="InterPro" id="IPR039425">
    <property type="entry name" value="RNA_pol_sigma-70-like"/>
</dbReference>
<keyword evidence="4" id="KW-0804">Transcription</keyword>
<dbReference type="SUPFAM" id="SSF88659">
    <property type="entry name" value="Sigma3 and sigma4 domains of RNA polymerase sigma factors"/>
    <property type="match status" value="1"/>
</dbReference>
<dbReference type="PANTHER" id="PTHR43133:SF51">
    <property type="entry name" value="RNA POLYMERASE SIGMA FACTOR"/>
    <property type="match status" value="1"/>
</dbReference>
<dbReference type="EMBL" id="CADCWM010000699">
    <property type="protein sequence ID" value="CAA9576816.1"/>
    <property type="molecule type" value="Genomic_DNA"/>
</dbReference>
<dbReference type="GO" id="GO:0006352">
    <property type="term" value="P:DNA-templated transcription initiation"/>
    <property type="evidence" value="ECO:0007669"/>
    <property type="project" value="InterPro"/>
</dbReference>
<comment type="similarity">
    <text evidence="1">Belongs to the sigma-70 factor family. ECF subfamily.</text>
</comment>
<evidence type="ECO:0000256" key="1">
    <source>
        <dbReference type="ARBA" id="ARBA00010641"/>
    </source>
</evidence>
<dbReference type="CDD" id="cd06171">
    <property type="entry name" value="Sigma70_r4"/>
    <property type="match status" value="1"/>
</dbReference>
<dbReference type="InterPro" id="IPR013249">
    <property type="entry name" value="RNA_pol_sigma70_r4_t2"/>
</dbReference>
<evidence type="ECO:0000256" key="2">
    <source>
        <dbReference type="ARBA" id="ARBA00023015"/>
    </source>
</evidence>
<feature type="domain" description="RNA polymerase sigma-70 region 2" evidence="5">
    <location>
        <begin position="28"/>
        <end position="94"/>
    </location>
</feature>
<reference evidence="7" key="1">
    <citation type="submission" date="2020-02" db="EMBL/GenBank/DDBJ databases">
        <authorList>
            <person name="Meier V. D."/>
        </authorList>
    </citation>
    <scope>NUCLEOTIDE SEQUENCE</scope>
    <source>
        <strain evidence="7">AVDCRST_MAG88</strain>
    </source>
</reference>
<evidence type="ECO:0008006" key="8">
    <source>
        <dbReference type="Google" id="ProtNLM"/>
    </source>
</evidence>
<dbReference type="Pfam" id="PF08281">
    <property type="entry name" value="Sigma70_r4_2"/>
    <property type="match status" value="1"/>
</dbReference>
<evidence type="ECO:0000259" key="5">
    <source>
        <dbReference type="Pfam" id="PF04542"/>
    </source>
</evidence>
<accession>A0A6J4VF49</accession>
<dbReference type="GO" id="GO:0003677">
    <property type="term" value="F:DNA binding"/>
    <property type="evidence" value="ECO:0007669"/>
    <property type="project" value="InterPro"/>
</dbReference>
<keyword evidence="3" id="KW-0731">Sigma factor</keyword>
<dbReference type="Pfam" id="PF04542">
    <property type="entry name" value="Sigma70_r2"/>
    <property type="match status" value="1"/>
</dbReference>
<dbReference type="InterPro" id="IPR036388">
    <property type="entry name" value="WH-like_DNA-bd_sf"/>
</dbReference>
<dbReference type="Gene3D" id="1.10.10.10">
    <property type="entry name" value="Winged helix-like DNA-binding domain superfamily/Winged helix DNA-binding domain"/>
    <property type="match status" value="1"/>
</dbReference>
<evidence type="ECO:0000256" key="4">
    <source>
        <dbReference type="ARBA" id="ARBA00023163"/>
    </source>
</evidence>
<keyword evidence="2" id="KW-0805">Transcription regulation</keyword>
<sequence>MVGHGPGADEALLIVRSREGDQDAFRELVERYQGAVYNLAYRMLGGAEEAEDAAQEIFVRVYRQLARYDASRRFSTWVLAIATNHCIDQLRRRRLQLVPLEDVVPWARSREAGPEREALDRESRDEVQALLSRLPEKYRAPLILRYWQDLSCAEIAEILSVPEGTVKTQLHRARKALGRLMEEQGEPQDALSRV</sequence>
<evidence type="ECO:0000313" key="7">
    <source>
        <dbReference type="EMBL" id="CAA9576816.1"/>
    </source>
</evidence>
<dbReference type="InterPro" id="IPR013325">
    <property type="entry name" value="RNA_pol_sigma_r2"/>
</dbReference>
<dbReference type="InterPro" id="IPR007627">
    <property type="entry name" value="RNA_pol_sigma70_r2"/>
</dbReference>